<dbReference type="SUPFAM" id="SSF140663">
    <property type="entry name" value="TTHA0068-like"/>
    <property type="match status" value="1"/>
</dbReference>
<evidence type="ECO:0000313" key="1">
    <source>
        <dbReference type="EMBL" id="TYT62676.1"/>
    </source>
</evidence>
<name>A0A5D5ALT4_9EURY</name>
<evidence type="ECO:0000313" key="2">
    <source>
        <dbReference type="Proteomes" id="UP000324104"/>
    </source>
</evidence>
<dbReference type="Pfam" id="PF03745">
    <property type="entry name" value="DUF309"/>
    <property type="match status" value="1"/>
</dbReference>
<accession>A0A5D5ALT4</accession>
<gene>
    <name evidence="1" type="ORF">FYC77_06485</name>
</gene>
<sequence length="204" mass="23059">MRDQLRAGAAIYNDGYYHAAHDAWEDHWLELEAGTDDEQLLHGLIQATAAVYHAQDRNWDGTTGLADSALAYLEGLSSTYRDVRLVPIRTYLATLATDPEVVERRPPIRIEHDETTPTRATLGFEATAIAASTLADALGFEEESIERAHAYAERDLAAGEDDSRFITLLFDFVREDDHRGIVFQRLTDHVDRRRTREEDVDGLF</sequence>
<dbReference type="Gene3D" id="1.10.3450.10">
    <property type="entry name" value="TTHA0068-like"/>
    <property type="match status" value="1"/>
</dbReference>
<reference evidence="1 2" key="1">
    <citation type="submission" date="2019-08" db="EMBL/GenBank/DDBJ databases">
        <title>Archaea genome.</title>
        <authorList>
            <person name="Kajale S."/>
            <person name="Shouche Y."/>
            <person name="Deshpande N."/>
            <person name="Sharma A."/>
        </authorList>
    </citation>
    <scope>NUCLEOTIDE SEQUENCE [LARGE SCALE GENOMIC DNA]</scope>
    <source>
        <strain evidence="1 2">ESP3B_9</strain>
    </source>
</reference>
<keyword evidence="2" id="KW-1185">Reference proteome</keyword>
<dbReference type="InterPro" id="IPR005500">
    <property type="entry name" value="DUF309"/>
</dbReference>
<dbReference type="PANTHER" id="PTHR34796">
    <property type="entry name" value="EXPRESSED PROTEIN"/>
    <property type="match status" value="1"/>
</dbReference>
<dbReference type="RefSeq" id="WP_149080694.1">
    <property type="nucleotide sequence ID" value="NZ_VTAW01000006.1"/>
</dbReference>
<comment type="caution">
    <text evidence="1">The sequence shown here is derived from an EMBL/GenBank/DDBJ whole genome shotgun (WGS) entry which is preliminary data.</text>
</comment>
<dbReference type="InterPro" id="IPR023203">
    <property type="entry name" value="TTHA0068_sf"/>
</dbReference>
<dbReference type="AlphaFoldDB" id="A0A5D5ALT4"/>
<dbReference type="PANTHER" id="PTHR34796:SF1">
    <property type="entry name" value="EXPRESSED PROTEIN"/>
    <property type="match status" value="1"/>
</dbReference>
<proteinExistence type="predicted"/>
<organism evidence="1 2">
    <name type="scientific">Natrialba swarupiae</name>
    <dbReference type="NCBI Taxonomy" id="2448032"/>
    <lineage>
        <taxon>Archaea</taxon>
        <taxon>Methanobacteriati</taxon>
        <taxon>Methanobacteriota</taxon>
        <taxon>Stenosarchaea group</taxon>
        <taxon>Halobacteria</taxon>
        <taxon>Halobacteriales</taxon>
        <taxon>Natrialbaceae</taxon>
        <taxon>Natrialba</taxon>
    </lineage>
</organism>
<dbReference type="EMBL" id="VTAW01000006">
    <property type="protein sequence ID" value="TYT62676.1"/>
    <property type="molecule type" value="Genomic_DNA"/>
</dbReference>
<dbReference type="Proteomes" id="UP000324104">
    <property type="component" value="Unassembled WGS sequence"/>
</dbReference>
<protein>
    <submittedName>
        <fullName evidence="1">DUF309 domain-containing protein</fullName>
    </submittedName>
</protein>